<organism evidence="2 3">
    <name type="scientific">Phytophthora sojae (strain P6497)</name>
    <name type="common">Soybean stem and root rot agent</name>
    <name type="synonym">Phytophthora megasperma f. sp. glycines</name>
    <dbReference type="NCBI Taxonomy" id="1094619"/>
    <lineage>
        <taxon>Eukaryota</taxon>
        <taxon>Sar</taxon>
        <taxon>Stramenopiles</taxon>
        <taxon>Oomycota</taxon>
        <taxon>Peronosporomycetes</taxon>
        <taxon>Peronosporales</taxon>
        <taxon>Peronosporaceae</taxon>
        <taxon>Phytophthora</taxon>
    </lineage>
</organism>
<sequence length="491" mass="55171">MDRVQEELLRVEAELQTGDQITSADLQQIATLTQKRDRAHASLAEVTRNFMKAREDLLAHQRMHTEARDELNRLRATHRATMAALDQAVRERDNPELTRLRDLQETTVADLAQVCPERDALQGEVNQVRSEFNDLKSDFDASEQTVTTMGRRIQAIESESRSLTQDLIRMSHERDVLQLELSVARWQLTSITTLARARPGAIEEVLDPAYILSLIRIAPPGSAEQQPAGKTSDPAQRDPDPEANPELSRQIDSGTSKRDRGPETPDPDLTPAVKRRIFSPPSEHDEAMDQEEFEEKGGDNPEEKDDDDQEEDDDDDQEEDDGDQEDGNDHEEGEDDEHHEASEETNDDDAETEIMANELFEAQTREALSRSRSDERRRQHAYPRRQLLSSAGGAPDDDDGLDPHEDPDPTAPQDPDPRSLRPDRARRPPVQDPLAPVVPFAPDSDCIPGREHAHMLVLADCHPWLVDRLNDVAMVSMLVDVLFPILPAASG</sequence>
<evidence type="ECO:0000256" key="1">
    <source>
        <dbReference type="SAM" id="MobiDB-lite"/>
    </source>
</evidence>
<accession>G4ZMD8</accession>
<dbReference type="InParanoid" id="G4ZMD8"/>
<feature type="region of interest" description="Disordered" evidence="1">
    <location>
        <begin position="221"/>
        <end position="437"/>
    </location>
</feature>
<dbReference type="OMA" id="ASARNCQ"/>
<protein>
    <submittedName>
        <fullName evidence="2">Uncharacterized protein</fullName>
    </submittedName>
</protein>
<dbReference type="KEGG" id="psoj:PHYSODRAFT_250221"/>
<dbReference type="Proteomes" id="UP000002640">
    <property type="component" value="Unassembled WGS sequence"/>
</dbReference>
<feature type="compositionally biased region" description="Acidic residues" evidence="1">
    <location>
        <begin position="302"/>
        <end position="335"/>
    </location>
</feature>
<reference evidence="2 3" key="1">
    <citation type="journal article" date="2006" name="Science">
        <title>Phytophthora genome sequences uncover evolutionary origins and mechanisms of pathogenesis.</title>
        <authorList>
            <person name="Tyler B.M."/>
            <person name="Tripathy S."/>
            <person name="Zhang X."/>
            <person name="Dehal P."/>
            <person name="Jiang R.H."/>
            <person name="Aerts A."/>
            <person name="Arredondo F.D."/>
            <person name="Baxter L."/>
            <person name="Bensasson D."/>
            <person name="Beynon J.L."/>
            <person name="Chapman J."/>
            <person name="Damasceno C.M."/>
            <person name="Dorrance A.E."/>
            <person name="Dou D."/>
            <person name="Dickerman A.W."/>
            <person name="Dubchak I.L."/>
            <person name="Garbelotto M."/>
            <person name="Gijzen M."/>
            <person name="Gordon S.G."/>
            <person name="Govers F."/>
            <person name="Grunwald N.J."/>
            <person name="Huang W."/>
            <person name="Ivors K.L."/>
            <person name="Jones R.W."/>
            <person name="Kamoun S."/>
            <person name="Krampis K."/>
            <person name="Lamour K.H."/>
            <person name="Lee M.K."/>
            <person name="McDonald W.H."/>
            <person name="Medina M."/>
            <person name="Meijer H.J."/>
            <person name="Nordberg E.K."/>
            <person name="Maclean D.J."/>
            <person name="Ospina-Giraldo M.D."/>
            <person name="Morris P.F."/>
            <person name="Phuntumart V."/>
            <person name="Putnam N.H."/>
            <person name="Rash S."/>
            <person name="Rose J.K."/>
            <person name="Sakihama Y."/>
            <person name="Salamov A.A."/>
            <person name="Savidor A."/>
            <person name="Scheuring C.F."/>
            <person name="Smith B.M."/>
            <person name="Sobral B.W."/>
            <person name="Terry A."/>
            <person name="Torto-Alalibo T.A."/>
            <person name="Win J."/>
            <person name="Xu Z."/>
            <person name="Zhang H."/>
            <person name="Grigoriev I.V."/>
            <person name="Rokhsar D.S."/>
            <person name="Boore J.L."/>
        </authorList>
    </citation>
    <scope>NUCLEOTIDE SEQUENCE [LARGE SCALE GENOMIC DNA]</scope>
    <source>
        <strain evidence="2 3">P6497</strain>
    </source>
</reference>
<dbReference type="RefSeq" id="XP_009528740.1">
    <property type="nucleotide sequence ID" value="XM_009530445.1"/>
</dbReference>
<feature type="compositionally biased region" description="Basic and acidic residues" evidence="1">
    <location>
        <begin position="363"/>
        <end position="377"/>
    </location>
</feature>
<dbReference type="GeneID" id="20638015"/>
<proteinExistence type="predicted"/>
<feature type="compositionally biased region" description="Basic and acidic residues" evidence="1">
    <location>
        <begin position="415"/>
        <end position="426"/>
    </location>
</feature>
<name>G4ZMD8_PHYSP</name>
<evidence type="ECO:0000313" key="3">
    <source>
        <dbReference type="Proteomes" id="UP000002640"/>
    </source>
</evidence>
<feature type="compositionally biased region" description="Acidic residues" evidence="1">
    <location>
        <begin position="343"/>
        <end position="352"/>
    </location>
</feature>
<dbReference type="AlphaFoldDB" id="G4ZMD8"/>
<dbReference type="EMBL" id="JH159155">
    <property type="protein sequence ID" value="EGZ14991.1"/>
    <property type="molecule type" value="Genomic_DNA"/>
</dbReference>
<dbReference type="SMR" id="G4ZMD8"/>
<gene>
    <name evidence="2" type="ORF">PHYSODRAFT_250221</name>
</gene>
<keyword evidence="3" id="KW-1185">Reference proteome</keyword>
<evidence type="ECO:0000313" key="2">
    <source>
        <dbReference type="EMBL" id="EGZ14991.1"/>
    </source>
</evidence>